<feature type="transmembrane region" description="Helical" evidence="1">
    <location>
        <begin position="46"/>
        <end position="65"/>
    </location>
</feature>
<dbReference type="AlphaFoldDB" id="A0A1F5QDA3"/>
<keyword evidence="1" id="KW-0472">Membrane</keyword>
<proteinExistence type="predicted"/>
<accession>A0A1F5QDA3</accession>
<evidence type="ECO:0000313" key="2">
    <source>
        <dbReference type="EMBL" id="OGF00129.1"/>
    </source>
</evidence>
<organism evidence="2 3">
    <name type="scientific">Candidatus Doudnabacteria bacterium RIFCSPLOWO2_02_FULL_48_13</name>
    <dbReference type="NCBI Taxonomy" id="1817845"/>
    <lineage>
        <taxon>Bacteria</taxon>
        <taxon>Candidatus Doudnaibacteriota</taxon>
    </lineage>
</organism>
<sequence length="101" mass="11512">MAAAATRLFSRAEFKLTKIMLAKSPITEITTRSSINVNPAPLFTDLIFLIVFIWSGNFTILNIYIMENWCWIKPNHFGKLKVVLKSVERRAGSRGESKTCF</sequence>
<keyword evidence="1" id="KW-0812">Transmembrane</keyword>
<reference evidence="2 3" key="1">
    <citation type="journal article" date="2016" name="Nat. Commun.">
        <title>Thousands of microbial genomes shed light on interconnected biogeochemical processes in an aquifer system.</title>
        <authorList>
            <person name="Anantharaman K."/>
            <person name="Brown C.T."/>
            <person name="Hug L.A."/>
            <person name="Sharon I."/>
            <person name="Castelle C.J."/>
            <person name="Probst A.J."/>
            <person name="Thomas B.C."/>
            <person name="Singh A."/>
            <person name="Wilkins M.J."/>
            <person name="Karaoz U."/>
            <person name="Brodie E.L."/>
            <person name="Williams K.H."/>
            <person name="Hubbard S.S."/>
            <person name="Banfield J.F."/>
        </authorList>
    </citation>
    <scope>NUCLEOTIDE SEQUENCE [LARGE SCALE GENOMIC DNA]</scope>
</reference>
<dbReference type="EMBL" id="MFFF01000001">
    <property type="protein sequence ID" value="OGF00129.1"/>
    <property type="molecule type" value="Genomic_DNA"/>
</dbReference>
<name>A0A1F5QDA3_9BACT</name>
<evidence type="ECO:0000313" key="3">
    <source>
        <dbReference type="Proteomes" id="UP000177235"/>
    </source>
</evidence>
<keyword evidence="1" id="KW-1133">Transmembrane helix</keyword>
<evidence type="ECO:0000256" key="1">
    <source>
        <dbReference type="SAM" id="Phobius"/>
    </source>
</evidence>
<dbReference type="Proteomes" id="UP000177235">
    <property type="component" value="Unassembled WGS sequence"/>
</dbReference>
<comment type="caution">
    <text evidence="2">The sequence shown here is derived from an EMBL/GenBank/DDBJ whole genome shotgun (WGS) entry which is preliminary data.</text>
</comment>
<protein>
    <submittedName>
        <fullName evidence="2">Uncharacterized protein</fullName>
    </submittedName>
</protein>
<gene>
    <name evidence="2" type="ORF">A3J05_03460</name>
</gene>